<evidence type="ECO:0000256" key="5">
    <source>
        <dbReference type="ARBA" id="ARBA00022723"/>
    </source>
</evidence>
<feature type="binding site" evidence="11">
    <location>
        <position position="297"/>
    </location>
    <ligand>
        <name>Zn(2+)</name>
        <dbReference type="ChEBI" id="CHEBI:29105"/>
    </ligand>
</feature>
<gene>
    <name evidence="14" type="ORF">BaRGS_00023794</name>
</gene>
<dbReference type="Proteomes" id="UP001519460">
    <property type="component" value="Unassembled WGS sequence"/>
</dbReference>
<feature type="binding site" evidence="11">
    <location>
        <position position="113"/>
    </location>
    <ligand>
        <name>ATP</name>
        <dbReference type="ChEBI" id="CHEBI:30616"/>
    </ligand>
</feature>
<feature type="domain" description="Rhodanese" evidence="13">
    <location>
        <begin position="347"/>
        <end position="440"/>
    </location>
</feature>
<dbReference type="InterPro" id="IPR035985">
    <property type="entry name" value="Ubiquitin-activating_enz"/>
</dbReference>
<evidence type="ECO:0000256" key="10">
    <source>
        <dbReference type="ARBA" id="ARBA00023268"/>
    </source>
</evidence>
<dbReference type="AlphaFoldDB" id="A0ABD0KDE9"/>
<dbReference type="GO" id="GO:0016779">
    <property type="term" value="F:nucleotidyltransferase activity"/>
    <property type="evidence" value="ECO:0007669"/>
    <property type="project" value="UniProtKB-UniRule"/>
</dbReference>
<feature type="binding site" evidence="11">
    <location>
        <position position="300"/>
    </location>
    <ligand>
        <name>Zn(2+)</name>
        <dbReference type="ChEBI" id="CHEBI:29105"/>
    </ligand>
</feature>
<keyword evidence="6 11" id="KW-0547">Nucleotide-binding</keyword>
<keyword evidence="3 11" id="KW-0808">Transferase</keyword>
<dbReference type="GO" id="GO:0016783">
    <property type="term" value="F:sulfurtransferase activity"/>
    <property type="evidence" value="ECO:0007669"/>
    <property type="project" value="UniProtKB-UniRule"/>
</dbReference>
<dbReference type="EMBL" id="JACVVK020000201">
    <property type="protein sequence ID" value="KAK7485016.1"/>
    <property type="molecule type" value="Genomic_DNA"/>
</dbReference>
<dbReference type="Pfam" id="PF00581">
    <property type="entry name" value="Rhodanese"/>
    <property type="match status" value="1"/>
</dbReference>
<comment type="subcellular location">
    <subcellularLocation>
        <location evidence="1">Cytoplasm</location>
        <location evidence="1">Cytosol</location>
    </subcellularLocation>
</comment>
<evidence type="ECO:0000313" key="15">
    <source>
        <dbReference type="Proteomes" id="UP001519460"/>
    </source>
</evidence>
<evidence type="ECO:0000256" key="6">
    <source>
        <dbReference type="ARBA" id="ARBA00022741"/>
    </source>
</evidence>
<dbReference type="HAMAP" id="MF_03049">
    <property type="entry name" value="MOCS3_Uba4"/>
    <property type="match status" value="1"/>
</dbReference>
<dbReference type="FunFam" id="3.40.50.720:FF:000206">
    <property type="entry name" value="Adenylyltransferase and sulfurtransferase MOCS3"/>
    <property type="match status" value="1"/>
</dbReference>
<name>A0ABD0KDE9_9CAEN</name>
<dbReference type="NCBIfam" id="NF004281">
    <property type="entry name" value="PRK05690.1"/>
    <property type="match status" value="1"/>
</dbReference>
<evidence type="ECO:0000256" key="9">
    <source>
        <dbReference type="ARBA" id="ARBA00023150"/>
    </source>
</evidence>
<evidence type="ECO:0000256" key="8">
    <source>
        <dbReference type="ARBA" id="ARBA00022840"/>
    </source>
</evidence>
<keyword evidence="8 11" id="KW-0067">ATP-binding</keyword>
<evidence type="ECO:0000256" key="12">
    <source>
        <dbReference type="SAM" id="Coils"/>
    </source>
</evidence>
<keyword evidence="9 11" id="KW-0501">Molybdenum cofactor biosynthesis</keyword>
<evidence type="ECO:0000256" key="3">
    <source>
        <dbReference type="ARBA" id="ARBA00022679"/>
    </source>
</evidence>
<reference evidence="14 15" key="1">
    <citation type="journal article" date="2023" name="Sci. Data">
        <title>Genome assembly of the Korean intertidal mud-creeper Batillaria attramentaria.</title>
        <authorList>
            <person name="Patra A.K."/>
            <person name="Ho P.T."/>
            <person name="Jun S."/>
            <person name="Lee S.J."/>
            <person name="Kim Y."/>
            <person name="Won Y.J."/>
        </authorList>
    </citation>
    <scope>NUCLEOTIDE SEQUENCE [LARGE SCALE GENOMIC DNA]</scope>
    <source>
        <strain evidence="14">Wonlab-2016</strain>
    </source>
</reference>
<evidence type="ECO:0000313" key="14">
    <source>
        <dbReference type="EMBL" id="KAK7485016.1"/>
    </source>
</evidence>
<dbReference type="GO" id="GO:0006777">
    <property type="term" value="P:Mo-molybdopterin cofactor biosynthetic process"/>
    <property type="evidence" value="ECO:0007669"/>
    <property type="project" value="UniProtKB-UniRule"/>
</dbReference>
<comment type="pathway">
    <text evidence="11">tRNA modification; 5-methoxycarbonylmethyl-2-thiouridine-tRNA biosynthesis.</text>
</comment>
<dbReference type="InterPro" id="IPR036873">
    <property type="entry name" value="Rhodanese-like_dom_sf"/>
</dbReference>
<comment type="caution">
    <text evidence="14">The sequence shown here is derived from an EMBL/GenBank/DDBJ whole genome shotgun (WGS) entry which is preliminary data.</text>
</comment>
<dbReference type="InterPro" id="IPR045886">
    <property type="entry name" value="ThiF/MoeB/HesA"/>
</dbReference>
<dbReference type="PROSITE" id="PS50206">
    <property type="entry name" value="RHODANESE_3"/>
    <property type="match status" value="1"/>
</dbReference>
<feature type="binding site" evidence="11">
    <location>
        <position position="222"/>
    </location>
    <ligand>
        <name>Zn(2+)</name>
        <dbReference type="ChEBI" id="CHEBI:29105"/>
    </ligand>
</feature>
<dbReference type="PANTHER" id="PTHR10953:SF102">
    <property type="entry name" value="ADENYLYLTRANSFERASE AND SULFURTRANSFERASE MOCS3"/>
    <property type="match status" value="1"/>
</dbReference>
<dbReference type="FunFam" id="3.40.250.10:FF:000014">
    <property type="entry name" value="Adenylyltransferase and sulfurtransferase MOCS3"/>
    <property type="match status" value="1"/>
</dbReference>
<dbReference type="EC" id="2.7.7.-" evidence="11"/>
<feature type="binding site" evidence="11">
    <location>
        <begin position="181"/>
        <end position="182"/>
    </location>
    <ligand>
        <name>ATP</name>
        <dbReference type="ChEBI" id="CHEBI:30616"/>
    </ligand>
</feature>
<evidence type="ECO:0000256" key="4">
    <source>
        <dbReference type="ARBA" id="ARBA00022694"/>
    </source>
</evidence>
<dbReference type="SUPFAM" id="SSF69572">
    <property type="entry name" value="Activating enzymes of the ubiquitin-like proteins"/>
    <property type="match status" value="1"/>
</dbReference>
<keyword evidence="15" id="KW-1185">Reference proteome</keyword>
<keyword evidence="12" id="KW-0175">Coiled coil</keyword>
<feature type="active site" description="Glycyl thioester intermediate; for adenylyltransferase activity" evidence="11">
    <location>
        <position position="239"/>
    </location>
</feature>
<dbReference type="Gene3D" id="3.40.250.10">
    <property type="entry name" value="Rhodanese-like domain"/>
    <property type="match status" value="1"/>
</dbReference>
<protein>
    <recommendedName>
        <fullName evidence="11">Adenylyltransferase and sulfurtransferase MOCS3 homolog</fullName>
    </recommendedName>
    <alternativeName>
        <fullName evidence="11">UBA4 homolog</fullName>
    </alternativeName>
    <alternativeName>
        <fullName evidence="11">Ubiquitin-like protein activator 4 homolog</fullName>
    </alternativeName>
    <domain>
        <recommendedName>
            <fullName evidence="11">Adenylyltransferase</fullName>
            <ecNumber evidence="11">2.7.7.-</ecNumber>
        </recommendedName>
    </domain>
    <domain>
        <recommendedName>
            <fullName evidence="11">Sulfurtransferase</fullName>
            <ecNumber evidence="11">2.8.1.-</ecNumber>
        </recommendedName>
    </domain>
</protein>
<comment type="similarity">
    <text evidence="11">In the N-terminal section; belongs to the HesA/MoeB/ThiF family. UBA4 subfamily.</text>
</comment>
<evidence type="ECO:0000256" key="2">
    <source>
        <dbReference type="ARBA" id="ARBA00022490"/>
    </source>
</evidence>
<feature type="active site" description="Cysteine persulfide intermediate; for sulfurtransferase activity" evidence="11">
    <location>
        <position position="399"/>
    </location>
</feature>
<proteinExistence type="inferred from homology"/>
<dbReference type="GO" id="GO:0005524">
    <property type="term" value="F:ATP binding"/>
    <property type="evidence" value="ECO:0007669"/>
    <property type="project" value="UniProtKB-KW"/>
</dbReference>
<dbReference type="SMART" id="SM00450">
    <property type="entry name" value="RHOD"/>
    <property type="match status" value="1"/>
</dbReference>
<keyword evidence="7 11" id="KW-0862">Zinc</keyword>
<dbReference type="InterPro" id="IPR028885">
    <property type="entry name" value="MOCS3/Uba4"/>
</dbReference>
<comment type="function">
    <text evidence="11">Plays a central role in 2-thiolation of mcm(5)S(2)U at tRNA wobble positions of cytosolic tRNA(Lys), tRNA(Glu) and tRNA(Gln). Acts by mediating the C-terminal thiocarboxylation of the sulfur carrier URM1. Its N-terminus first activates URM1 as acyl-adenylate (-COAMP), then the persulfide sulfur on the catalytic cysteine is transferred to URM1 to form thiocarboxylation (-COSH) of its C-terminus. The reaction probably involves hydrogen sulfide that is generated from the persulfide intermediate and that acts as nucleophile towards URM1. Subsequently, a transient disulfide bond is formed. Does not use thiosulfate as sulfur donor; NFS1 probably acting as a sulfur donor for thiocarboxylation reactions.</text>
</comment>
<keyword evidence="4 11" id="KW-0819">tRNA processing</keyword>
<evidence type="ECO:0000256" key="11">
    <source>
        <dbReference type="HAMAP-Rule" id="MF_03049"/>
    </source>
</evidence>
<dbReference type="EC" id="2.8.1.-" evidence="11"/>
<comment type="cofactor">
    <cofactor evidence="11">
        <name>Zn(2+)</name>
        <dbReference type="ChEBI" id="CHEBI:29105"/>
    </cofactor>
    <text evidence="11">Binds 1 zinc ion per subunit.</text>
</comment>
<dbReference type="GO" id="GO:0005829">
    <property type="term" value="C:cytosol"/>
    <property type="evidence" value="ECO:0007669"/>
    <property type="project" value="UniProtKB-SubCell"/>
</dbReference>
<evidence type="ECO:0000256" key="1">
    <source>
        <dbReference type="ARBA" id="ARBA00004514"/>
    </source>
</evidence>
<feature type="binding site" evidence="11">
    <location>
        <position position="137"/>
    </location>
    <ligand>
        <name>ATP</name>
        <dbReference type="ChEBI" id="CHEBI:30616"/>
    </ligand>
</feature>
<dbReference type="CDD" id="cd00757">
    <property type="entry name" value="ThiF_MoeB_HesA_family"/>
    <property type="match status" value="1"/>
</dbReference>
<organism evidence="14 15">
    <name type="scientific">Batillaria attramentaria</name>
    <dbReference type="NCBI Taxonomy" id="370345"/>
    <lineage>
        <taxon>Eukaryota</taxon>
        <taxon>Metazoa</taxon>
        <taxon>Spiralia</taxon>
        <taxon>Lophotrochozoa</taxon>
        <taxon>Mollusca</taxon>
        <taxon>Gastropoda</taxon>
        <taxon>Caenogastropoda</taxon>
        <taxon>Sorbeoconcha</taxon>
        <taxon>Cerithioidea</taxon>
        <taxon>Batillariidae</taxon>
        <taxon>Batillaria</taxon>
    </lineage>
</organism>
<feature type="coiled-coil region" evidence="12">
    <location>
        <begin position="5"/>
        <end position="32"/>
    </location>
</feature>
<evidence type="ECO:0000259" key="13">
    <source>
        <dbReference type="PROSITE" id="PS50206"/>
    </source>
</evidence>
<dbReference type="GO" id="GO:0002098">
    <property type="term" value="P:tRNA wobble uridine modification"/>
    <property type="evidence" value="ECO:0007669"/>
    <property type="project" value="UniProtKB-UniRule"/>
</dbReference>
<keyword evidence="2 11" id="KW-0963">Cytoplasm</keyword>
<feature type="binding site" evidence="11">
    <location>
        <begin position="120"/>
        <end position="124"/>
    </location>
    <ligand>
        <name>ATP</name>
        <dbReference type="ChEBI" id="CHEBI:30616"/>
    </ligand>
</feature>
<keyword evidence="5 11" id="KW-0479">Metal-binding</keyword>
<dbReference type="Gene3D" id="3.40.50.720">
    <property type="entry name" value="NAD(P)-binding Rossmann-like Domain"/>
    <property type="match status" value="1"/>
</dbReference>
<evidence type="ECO:0000256" key="7">
    <source>
        <dbReference type="ARBA" id="ARBA00022833"/>
    </source>
</evidence>
<dbReference type="InterPro" id="IPR000594">
    <property type="entry name" value="ThiF_NAD_FAD-bd"/>
</dbReference>
<dbReference type="Pfam" id="PF00899">
    <property type="entry name" value="ThiF"/>
    <property type="match status" value="1"/>
</dbReference>
<keyword evidence="10 11" id="KW-0511">Multifunctional enzyme</keyword>
<dbReference type="GO" id="GO:0046872">
    <property type="term" value="F:metal ion binding"/>
    <property type="evidence" value="ECO:0007669"/>
    <property type="project" value="UniProtKB-KW"/>
</dbReference>
<dbReference type="GO" id="GO:0034227">
    <property type="term" value="P:tRNA thio-modification"/>
    <property type="evidence" value="ECO:0007669"/>
    <property type="project" value="UniProtKB-UniRule"/>
</dbReference>
<dbReference type="PANTHER" id="PTHR10953">
    <property type="entry name" value="UBIQUITIN-ACTIVATING ENZYME E1"/>
    <property type="match status" value="1"/>
</dbReference>
<sequence>METDVESLRLEIKRKEEELLHLKALLDEKEQISEVHPPGDGSGDKTCEKTDPQKLTNAQIARYSRQLILPELGVQGQLCLLSSKILIVGAGGLGCPAAIYLAAAGVGTIGVVDYDEVEISNLHRQILHTESRVGVHKAQSIAMSCRNLNSDVKVVPYKIQLNSENALPIIKQYDIVLDATDNVATRYLLNDVCVLAGKPLVSGSALRFEGQLTVYNHKGGPCYRCLYPKPPPPETVTNCSDGGVLGVVPGIIGCYQALEAIKIAAKTGSTLNQRLMLFDALDCSSRVIKLRPRQVHCPVCGDSPSITHLIDYEQFCGARATDKDQEKTVLPVNSRVTAKEYQTMVSIGQQHVLLDVRLPVEMDICQLPHPAITLRRDPAAQLEKIKSSTDFSSSVVVVCRRGNDSQLAVKLLQSADPRLDIKDIRGGLHAWARDVDPHFPVY</sequence>
<dbReference type="InterPro" id="IPR001763">
    <property type="entry name" value="Rhodanese-like_dom"/>
</dbReference>
<feature type="binding site" evidence="11">
    <location>
        <position position="225"/>
    </location>
    <ligand>
        <name>Zn(2+)</name>
        <dbReference type="ChEBI" id="CHEBI:29105"/>
    </ligand>
</feature>
<feature type="binding site" evidence="11">
    <location>
        <position position="92"/>
    </location>
    <ligand>
        <name>ATP</name>
        <dbReference type="ChEBI" id="CHEBI:30616"/>
    </ligand>
</feature>
<accession>A0ABD0KDE9</accession>